<reference evidence="4" key="2">
    <citation type="submission" date="2020-09" db="EMBL/GenBank/DDBJ databases">
        <authorList>
            <person name="Sun Q."/>
            <person name="Zhou Y."/>
        </authorList>
    </citation>
    <scope>NUCLEOTIDE SEQUENCE</scope>
    <source>
        <strain evidence="4">CGMCC 1.15425</strain>
    </source>
</reference>
<dbReference type="OrthoDB" id="9808735at2"/>
<dbReference type="InterPro" id="IPR058840">
    <property type="entry name" value="AAA_SelU"/>
</dbReference>
<dbReference type="AlphaFoldDB" id="A0A917GVE2"/>
<protein>
    <recommendedName>
        <fullName evidence="2">tRNA 2-selenouridine synthase</fullName>
        <ecNumber evidence="2">2.9.1.3</ecNumber>
    </recommendedName>
</protein>
<proteinExistence type="inferred from homology"/>
<organism evidence="4 5">
    <name type="scientific">Pseudohongiella nitratireducens</name>
    <dbReference type="NCBI Taxonomy" id="1768907"/>
    <lineage>
        <taxon>Bacteria</taxon>
        <taxon>Pseudomonadati</taxon>
        <taxon>Pseudomonadota</taxon>
        <taxon>Gammaproteobacteria</taxon>
        <taxon>Pseudomonadales</taxon>
        <taxon>Pseudohongiellaceae</taxon>
        <taxon>Pseudohongiella</taxon>
    </lineage>
</organism>
<dbReference type="Proteomes" id="UP000627715">
    <property type="component" value="Unassembled WGS sequence"/>
</dbReference>
<dbReference type="EC" id="2.9.1.3" evidence="2"/>
<dbReference type="SUPFAM" id="SSF52821">
    <property type="entry name" value="Rhodanese/Cell cycle control phosphatase"/>
    <property type="match status" value="1"/>
</dbReference>
<name>A0A917GVE2_9GAMM</name>
<dbReference type="HAMAP" id="MF_01622">
    <property type="entry name" value="tRNA_sel_U_synth"/>
    <property type="match status" value="1"/>
</dbReference>
<sequence length="371" mass="42306">MAKRKDTTDYRQLFLNDVPLIDTRAPVEFANGAFPAATNLPLMSDQEREQVGTCYKQSGQAAALALGEQLVAGQVKEQRIEQWLAHAEQNPAGYLYCFRGGLRSQICQQWLEEAGLNYPRVQGGYKAMRRFLIEYLESCCQQNNFIILAGYTGAAKTRFLHQLPFAIDLEGLAHHRGSAFGRRPAGQPTQINFENTLAIALLKANEKSPGKPVVLEDESRLIGRCALPLSLREAMQRASLVVLDSELDERVHHSWENYIVQKSEEWQQLLGKEAGFKAFAEDIRNALYRIRKRLGGERYQQLIKMMEAAIQAHEQGNASAHKPWIHTLLSDYYDPMYRWQLRQRQDQIVFRGDSKAVESWLKQQSGQPKAR</sequence>
<evidence type="ECO:0000313" key="4">
    <source>
        <dbReference type="EMBL" id="GGG58528.1"/>
    </source>
</evidence>
<dbReference type="InterPro" id="IPR036873">
    <property type="entry name" value="Rhodanese-like_dom_sf"/>
</dbReference>
<dbReference type="CDD" id="cd01520">
    <property type="entry name" value="RHOD_YbbB"/>
    <property type="match status" value="1"/>
</dbReference>
<evidence type="ECO:0000313" key="5">
    <source>
        <dbReference type="Proteomes" id="UP000627715"/>
    </source>
</evidence>
<comment type="caution">
    <text evidence="4">The sequence shown here is derived from an EMBL/GenBank/DDBJ whole genome shotgun (WGS) entry which is preliminary data.</text>
</comment>
<comment type="subunit">
    <text evidence="2">Monomer.</text>
</comment>
<dbReference type="GO" id="GO:0016765">
    <property type="term" value="F:transferase activity, transferring alkyl or aryl (other than methyl) groups"/>
    <property type="evidence" value="ECO:0007669"/>
    <property type="project" value="UniProtKB-UniRule"/>
</dbReference>
<dbReference type="EMBL" id="BMIY01000006">
    <property type="protein sequence ID" value="GGG58528.1"/>
    <property type="molecule type" value="Genomic_DNA"/>
</dbReference>
<keyword evidence="2" id="KW-0808">Transferase</keyword>
<evidence type="ECO:0000256" key="1">
    <source>
        <dbReference type="ARBA" id="ARBA00023266"/>
    </source>
</evidence>
<accession>A0A917GVE2</accession>
<feature type="active site" description="S-selanylcysteine intermediate" evidence="2">
    <location>
        <position position="97"/>
    </location>
</feature>
<dbReference type="PANTHER" id="PTHR30401:SF0">
    <property type="entry name" value="TRNA 2-SELENOURIDINE SYNTHASE"/>
    <property type="match status" value="1"/>
</dbReference>
<dbReference type="InterPro" id="IPR017582">
    <property type="entry name" value="SelU"/>
</dbReference>
<dbReference type="NCBIfam" id="TIGR03167">
    <property type="entry name" value="tRNA_sel_U_synt"/>
    <property type="match status" value="1"/>
</dbReference>
<comment type="catalytic activity">
    <reaction evidence="2">
        <text>5-methylaminomethyl-2-(Se-phospho)selenouridine(34) in tRNA + H2O = 5-methylaminomethyl-2-selenouridine(34) in tRNA + phosphate</text>
        <dbReference type="Rhea" id="RHEA:60176"/>
        <dbReference type="Rhea" id="RHEA-COMP:10196"/>
        <dbReference type="Rhea" id="RHEA-COMP:15523"/>
        <dbReference type="ChEBI" id="CHEBI:15377"/>
        <dbReference type="ChEBI" id="CHEBI:43474"/>
        <dbReference type="ChEBI" id="CHEBI:82743"/>
        <dbReference type="ChEBI" id="CHEBI:143702"/>
    </reaction>
</comment>
<dbReference type="PANTHER" id="PTHR30401">
    <property type="entry name" value="TRNA 2-SELENOURIDINE SYNTHASE"/>
    <property type="match status" value="1"/>
</dbReference>
<comment type="similarity">
    <text evidence="2">Belongs to the SelU family.</text>
</comment>
<dbReference type="InterPro" id="IPR001763">
    <property type="entry name" value="Rhodanese-like_dom"/>
</dbReference>
<dbReference type="Gene3D" id="3.40.250.10">
    <property type="entry name" value="Rhodanese-like domain"/>
    <property type="match status" value="1"/>
</dbReference>
<keyword evidence="5" id="KW-1185">Reference proteome</keyword>
<evidence type="ECO:0000256" key="2">
    <source>
        <dbReference type="HAMAP-Rule" id="MF_01622"/>
    </source>
</evidence>
<dbReference type="NCBIfam" id="NF008750">
    <property type="entry name" value="PRK11784.1-2"/>
    <property type="match status" value="1"/>
</dbReference>
<gene>
    <name evidence="2 4" type="primary">selU</name>
    <name evidence="4" type="ORF">GCM10011403_14770</name>
</gene>
<dbReference type="SMART" id="SM00450">
    <property type="entry name" value="RHOD"/>
    <property type="match status" value="1"/>
</dbReference>
<comment type="catalytic activity">
    <reaction evidence="2">
        <text>5-methylaminomethyl-2-thiouridine(34) in tRNA + (2E)-geranyl diphosphate = 5-methylaminomethyl-S-(2E)-geranyl-thiouridine(34) in tRNA + diphosphate</text>
        <dbReference type="Rhea" id="RHEA:14085"/>
        <dbReference type="Rhea" id="RHEA-COMP:10195"/>
        <dbReference type="Rhea" id="RHEA-COMP:14654"/>
        <dbReference type="ChEBI" id="CHEBI:33019"/>
        <dbReference type="ChEBI" id="CHEBI:58057"/>
        <dbReference type="ChEBI" id="CHEBI:74455"/>
        <dbReference type="ChEBI" id="CHEBI:140632"/>
    </reaction>
</comment>
<comment type="catalytic activity">
    <reaction evidence="2">
        <text>5-methylaminomethyl-2-thiouridine(34) in tRNA + selenophosphate + (2E)-geranyl diphosphate + H2O + H(+) = 5-methylaminomethyl-2-selenouridine(34) in tRNA + (2E)-thiogeraniol + phosphate + diphosphate</text>
        <dbReference type="Rhea" id="RHEA:42716"/>
        <dbReference type="Rhea" id="RHEA-COMP:10195"/>
        <dbReference type="Rhea" id="RHEA-COMP:10196"/>
        <dbReference type="ChEBI" id="CHEBI:15377"/>
        <dbReference type="ChEBI" id="CHEBI:15378"/>
        <dbReference type="ChEBI" id="CHEBI:16144"/>
        <dbReference type="ChEBI" id="CHEBI:33019"/>
        <dbReference type="ChEBI" id="CHEBI:43474"/>
        <dbReference type="ChEBI" id="CHEBI:58057"/>
        <dbReference type="ChEBI" id="CHEBI:74455"/>
        <dbReference type="ChEBI" id="CHEBI:82743"/>
        <dbReference type="ChEBI" id="CHEBI:143703"/>
        <dbReference type="EC" id="2.9.1.3"/>
    </reaction>
</comment>
<dbReference type="RefSeq" id="WP_068811939.1">
    <property type="nucleotide sequence ID" value="NZ_BMIY01000006.1"/>
</dbReference>
<comment type="function">
    <text evidence="2">Involved in the post-transcriptional modification of the uridine at the wobble position (U34) of tRNA(Lys), tRNA(Glu) and tRNA(Gln). Catalyzes the conversion of 2-thiouridine (S2U-RNA) to 2-selenouridine (Se2U-RNA). Acts in a two-step process involving geranylation of 2-thiouridine (S2U) to S-geranyl-2-thiouridine (geS2U) and subsequent selenation of the latter derivative to 2-selenouridine (Se2U) in the tRNA chain.</text>
</comment>
<feature type="domain" description="Rhodanese" evidence="3">
    <location>
        <begin position="14"/>
        <end position="137"/>
    </location>
</feature>
<dbReference type="GO" id="GO:0043828">
    <property type="term" value="F:tRNA 2-selenouridine synthase activity"/>
    <property type="evidence" value="ECO:0007669"/>
    <property type="project" value="UniProtKB-EC"/>
</dbReference>
<keyword evidence="1 2" id="KW-0711">Selenium</keyword>
<dbReference type="PROSITE" id="PS50206">
    <property type="entry name" value="RHODANESE_3"/>
    <property type="match status" value="1"/>
</dbReference>
<dbReference type="NCBIfam" id="NF008751">
    <property type="entry name" value="PRK11784.1-3"/>
    <property type="match status" value="1"/>
</dbReference>
<dbReference type="Pfam" id="PF26341">
    <property type="entry name" value="AAA_SelU"/>
    <property type="match status" value="1"/>
</dbReference>
<comment type="catalytic activity">
    <reaction evidence="2">
        <text>5-methylaminomethyl-S-(2E)-geranyl-thiouridine(34) in tRNA + selenophosphate + H(+) = 5-methylaminomethyl-2-(Se-phospho)selenouridine(34) in tRNA + (2E)-thiogeraniol</text>
        <dbReference type="Rhea" id="RHEA:60172"/>
        <dbReference type="Rhea" id="RHEA-COMP:14654"/>
        <dbReference type="Rhea" id="RHEA-COMP:15523"/>
        <dbReference type="ChEBI" id="CHEBI:15378"/>
        <dbReference type="ChEBI" id="CHEBI:16144"/>
        <dbReference type="ChEBI" id="CHEBI:140632"/>
        <dbReference type="ChEBI" id="CHEBI:143702"/>
        <dbReference type="ChEBI" id="CHEBI:143703"/>
    </reaction>
</comment>
<evidence type="ECO:0000259" key="3">
    <source>
        <dbReference type="PROSITE" id="PS50206"/>
    </source>
</evidence>
<reference evidence="4" key="1">
    <citation type="journal article" date="2014" name="Int. J. Syst. Evol. Microbiol.">
        <title>Complete genome sequence of Corynebacterium casei LMG S-19264T (=DSM 44701T), isolated from a smear-ripened cheese.</title>
        <authorList>
            <consortium name="US DOE Joint Genome Institute (JGI-PGF)"/>
            <person name="Walter F."/>
            <person name="Albersmeier A."/>
            <person name="Kalinowski J."/>
            <person name="Ruckert C."/>
        </authorList>
    </citation>
    <scope>NUCLEOTIDE SEQUENCE</scope>
    <source>
        <strain evidence="4">CGMCC 1.15425</strain>
    </source>
</reference>
<dbReference type="GO" id="GO:0002098">
    <property type="term" value="P:tRNA wobble uridine modification"/>
    <property type="evidence" value="ECO:0007669"/>
    <property type="project" value="UniProtKB-UniRule"/>
</dbReference>